<dbReference type="SUPFAM" id="SSF53756">
    <property type="entry name" value="UDP-Glycosyltransferase/glycogen phosphorylase"/>
    <property type="match status" value="1"/>
</dbReference>
<dbReference type="EMBL" id="CP022198">
    <property type="protein sequence ID" value="AXA64747.1"/>
    <property type="molecule type" value="Genomic_DNA"/>
</dbReference>
<dbReference type="Gene3D" id="3.40.50.2000">
    <property type="entry name" value="Glycogen Phosphorylase B"/>
    <property type="match status" value="2"/>
</dbReference>
<dbReference type="RefSeq" id="WP_208693443.1">
    <property type="nucleotide sequence ID" value="NZ_CP022198.1"/>
</dbReference>
<dbReference type="GO" id="GO:0016740">
    <property type="term" value="F:transferase activity"/>
    <property type="evidence" value="ECO:0007669"/>
    <property type="project" value="UniProtKB-KW"/>
</dbReference>
<name>A0A2Z5A2L3_9PSED</name>
<reference evidence="1 2" key="1">
    <citation type="submission" date="2017-06" db="EMBL/GenBank/DDBJ databases">
        <title>Evolution towards high GC content and high-temperature stress adaptation in endophytic Pseudomonas oryzihabitans impacted its plant-growth promoting traits.</title>
        <authorList>
            <person name="Nascimento F.X."/>
        </authorList>
    </citation>
    <scope>NUCLEOTIDE SEQUENCE [LARGE SCALE GENOMIC DNA]</scope>
    <source>
        <strain evidence="1 2">MS8</strain>
    </source>
</reference>
<protein>
    <submittedName>
        <fullName evidence="1">Glycosyl transferase family 1</fullName>
    </submittedName>
</protein>
<evidence type="ECO:0000313" key="2">
    <source>
        <dbReference type="Proteomes" id="UP000250579"/>
    </source>
</evidence>
<dbReference type="AlphaFoldDB" id="A0A2Z5A2L3"/>
<dbReference type="Proteomes" id="UP000250579">
    <property type="component" value="Chromosome"/>
</dbReference>
<proteinExistence type="predicted"/>
<evidence type="ECO:0000313" key="1">
    <source>
        <dbReference type="EMBL" id="AXA64747.1"/>
    </source>
</evidence>
<organism evidence="1 2">
    <name type="scientific">Pseudomonas oryzihabitans</name>
    <dbReference type="NCBI Taxonomy" id="47885"/>
    <lineage>
        <taxon>Bacteria</taxon>
        <taxon>Pseudomonadati</taxon>
        <taxon>Pseudomonadota</taxon>
        <taxon>Gammaproteobacteria</taxon>
        <taxon>Pseudomonadales</taxon>
        <taxon>Pseudomonadaceae</taxon>
        <taxon>Pseudomonas</taxon>
    </lineage>
</organism>
<dbReference type="Pfam" id="PF13692">
    <property type="entry name" value="Glyco_trans_1_4"/>
    <property type="match status" value="1"/>
</dbReference>
<accession>A0A2Z5A2L3</accession>
<keyword evidence="1" id="KW-0808">Transferase</keyword>
<sequence length="395" mass="42704">MNVLLLATYPAEPALHGGQLRLRALQKAYIDAGCQVQVAGVLGGDHYASAPGFCPYPGSDTFEALIENSFLMEDWCLGELFANSPAHYEGLKSRISFRPDVIHVEQPWLLRFAERYLADTNNQAPLIYGSQNIEYQLKGSILGNYFDQAHVARCVALIRQTEIYALQRGDLCCCVSREDIAHSQTLVARDYILAANGVEGWNASLADIEAANRFSSHAPFALFCASAHPPNVKGFEDMLSGGFGALAPHERIVLAGSATESIMNSPAVSQSLSLRRKLIPAGILPRSTLEGLLTTARAIVLPITQGGGTNLKTAEALWANKPVVATRVAMRGFEPFLESTGVVIGDDAAAFKRGLRKAMSGELVPNHSDRRDSVLWESCLAEIVSSATLRNACSE</sequence>
<gene>
    <name evidence="1" type="ORF">CE139_02640</name>
</gene>